<evidence type="ECO:0008006" key="3">
    <source>
        <dbReference type="Google" id="ProtNLM"/>
    </source>
</evidence>
<organism evidence="1 2">
    <name type="scientific">Xanthobacter tagetidis</name>
    <dbReference type="NCBI Taxonomy" id="60216"/>
    <lineage>
        <taxon>Bacteria</taxon>
        <taxon>Pseudomonadati</taxon>
        <taxon>Pseudomonadota</taxon>
        <taxon>Alphaproteobacteria</taxon>
        <taxon>Hyphomicrobiales</taxon>
        <taxon>Xanthobacteraceae</taxon>
        <taxon>Xanthobacter</taxon>
    </lineage>
</organism>
<evidence type="ECO:0000313" key="2">
    <source>
        <dbReference type="Proteomes" id="UP000269692"/>
    </source>
</evidence>
<comment type="caution">
    <text evidence="1">The sequence shown here is derived from an EMBL/GenBank/DDBJ whole genome shotgun (WGS) entry which is preliminary data.</text>
</comment>
<sequence length="103" mass="10266">MSIVVSFFTPKGIGSANAPGVGRVRLRETITVGSTTTGTAQEGEWVMIGNNESSMVAAALGSAPNGAATAQTEKTTAGFPIAAGGISMPLEARANDKVSVVAV</sequence>
<dbReference type="AlphaFoldDB" id="A0A3L7AIL4"/>
<protein>
    <recommendedName>
        <fullName evidence="3">DUF2190 family protein</fullName>
    </recommendedName>
</protein>
<evidence type="ECO:0000313" key="1">
    <source>
        <dbReference type="EMBL" id="RLP79508.1"/>
    </source>
</evidence>
<dbReference type="Proteomes" id="UP000269692">
    <property type="component" value="Unassembled WGS sequence"/>
</dbReference>
<gene>
    <name evidence="1" type="ORF">D9R14_07535</name>
</gene>
<proteinExistence type="predicted"/>
<dbReference type="EMBL" id="RCTF01000005">
    <property type="protein sequence ID" value="RLP79508.1"/>
    <property type="molecule type" value="Genomic_DNA"/>
</dbReference>
<keyword evidence="2" id="KW-1185">Reference proteome</keyword>
<reference evidence="1 2" key="1">
    <citation type="submission" date="2018-10" db="EMBL/GenBank/DDBJ databases">
        <title>Xanthobacter tagetidis genome sequencing and assembly.</title>
        <authorList>
            <person name="Maclea K.S."/>
            <person name="Goen A.E."/>
            <person name="Fatima S.A."/>
        </authorList>
    </citation>
    <scope>NUCLEOTIDE SEQUENCE [LARGE SCALE GENOMIC DNA]</scope>
    <source>
        <strain evidence="1 2">ATCC 700314</strain>
    </source>
</reference>
<dbReference type="RefSeq" id="WP_121622718.1">
    <property type="nucleotide sequence ID" value="NZ_JACIIW010000001.1"/>
</dbReference>
<accession>A0A3L7AIL4</accession>
<name>A0A3L7AIL4_9HYPH</name>